<dbReference type="Pfam" id="PF01762">
    <property type="entry name" value="Galactosyl_T"/>
    <property type="match status" value="1"/>
</dbReference>
<dbReference type="PANTHER" id="PTHR11214">
    <property type="entry name" value="BETA-1,3-N-ACETYLGLUCOSAMINYLTRANSFERASE"/>
    <property type="match status" value="1"/>
</dbReference>
<dbReference type="InParanoid" id="A0A7M7GKT1"/>
<evidence type="ECO:0000256" key="10">
    <source>
        <dbReference type="RuleBase" id="RU363063"/>
    </source>
</evidence>
<dbReference type="AlphaFoldDB" id="A0A7M7GKT1"/>
<dbReference type="RefSeq" id="XP_003726176.2">
    <property type="nucleotide sequence ID" value="XM_003726128.3"/>
</dbReference>
<comment type="similarity">
    <text evidence="2 10">Belongs to the glycosyltransferase 31 family.</text>
</comment>
<evidence type="ECO:0000256" key="1">
    <source>
        <dbReference type="ARBA" id="ARBA00004323"/>
    </source>
</evidence>
<reference evidence="11" key="2">
    <citation type="submission" date="2021-01" db="UniProtKB">
        <authorList>
            <consortium name="EnsemblMetazoa"/>
        </authorList>
    </citation>
    <scope>IDENTIFICATION</scope>
</reference>
<keyword evidence="3 10" id="KW-0328">Glycosyltransferase</keyword>
<sequence length="437" mass="50981">MVKRMHLARAIGPFFLGAIFMYSIQIFYSYPSLENYFNSHVRALDVERYGYGGGYVDHAPREYGWKHNGRYKVKRHHADKVMKTVKREELKPSKFQLLIDEVNHLLAEDMITKNDESELVINPKLQHPTAETGEIIYNKDITIPRHKHYVDEPVDAHNYTYIHKPKVCSKVTGRRIKVFLIFIVTTSPKNLERRMLIRNTYGSKRRWPVLTAGVFRTVFLLGAVDNMTLQNDIHDESETYKDIVQEDFVDSYANLTLKTVMGLKWVTNYCRHARYTMKIDDDSMIHQNRLLQVLKNATAVKFTAAESLMDAPVIRNTSSKYYISETYYPLPTYPPYLNGPGYLLSSDLTEGIYNVAIKTQLFPWEDVFLGICLKQLGVLPKLYHDFIFIVDKESRIANKTRAVKLFKHFTVVSNLKPDDMMLMWTNTRIRISRDTRP</sequence>
<dbReference type="InterPro" id="IPR002659">
    <property type="entry name" value="Glyco_trans_31"/>
</dbReference>
<dbReference type="EnsemblMetazoa" id="XM_003726128">
    <property type="protein sequence ID" value="XP_003726176"/>
    <property type="gene ID" value="LOC575344"/>
</dbReference>
<evidence type="ECO:0000256" key="9">
    <source>
        <dbReference type="ARBA" id="ARBA00023136"/>
    </source>
</evidence>
<feature type="transmembrane region" description="Helical" evidence="10">
    <location>
        <begin position="7"/>
        <end position="28"/>
    </location>
</feature>
<comment type="subcellular location">
    <subcellularLocation>
        <location evidence="1 10">Golgi apparatus membrane</location>
        <topology evidence="1 10">Single-pass type II membrane protein</topology>
    </subcellularLocation>
</comment>
<dbReference type="GeneID" id="575344"/>
<evidence type="ECO:0000256" key="7">
    <source>
        <dbReference type="ARBA" id="ARBA00022989"/>
    </source>
</evidence>
<evidence type="ECO:0000256" key="6">
    <source>
        <dbReference type="ARBA" id="ARBA00022968"/>
    </source>
</evidence>
<dbReference type="KEGG" id="spu:575344"/>
<dbReference type="Gene3D" id="3.90.550.50">
    <property type="match status" value="1"/>
</dbReference>
<dbReference type="GO" id="GO:0006493">
    <property type="term" value="P:protein O-linked glycosylation"/>
    <property type="evidence" value="ECO:0000318"/>
    <property type="project" value="GO_Central"/>
</dbReference>
<keyword evidence="12" id="KW-1185">Reference proteome</keyword>
<evidence type="ECO:0000313" key="11">
    <source>
        <dbReference type="EnsemblMetazoa" id="XP_003726176"/>
    </source>
</evidence>
<evidence type="ECO:0000256" key="5">
    <source>
        <dbReference type="ARBA" id="ARBA00022692"/>
    </source>
</evidence>
<keyword evidence="4" id="KW-0808">Transferase</keyword>
<name>A0A7M7GKT1_STRPU</name>
<keyword evidence="9 10" id="KW-0472">Membrane</keyword>
<reference evidence="12" key="1">
    <citation type="submission" date="2015-02" db="EMBL/GenBank/DDBJ databases">
        <title>Genome sequencing for Strongylocentrotus purpuratus.</title>
        <authorList>
            <person name="Murali S."/>
            <person name="Liu Y."/>
            <person name="Vee V."/>
            <person name="English A."/>
            <person name="Wang M."/>
            <person name="Skinner E."/>
            <person name="Han Y."/>
            <person name="Muzny D.M."/>
            <person name="Worley K.C."/>
            <person name="Gibbs R.A."/>
        </authorList>
    </citation>
    <scope>NUCLEOTIDE SEQUENCE</scope>
</reference>
<dbReference type="OMA" id="PVDAHNY"/>
<organism evidence="11 12">
    <name type="scientific">Strongylocentrotus purpuratus</name>
    <name type="common">Purple sea urchin</name>
    <dbReference type="NCBI Taxonomy" id="7668"/>
    <lineage>
        <taxon>Eukaryota</taxon>
        <taxon>Metazoa</taxon>
        <taxon>Echinodermata</taxon>
        <taxon>Eleutherozoa</taxon>
        <taxon>Echinozoa</taxon>
        <taxon>Echinoidea</taxon>
        <taxon>Euechinoidea</taxon>
        <taxon>Echinacea</taxon>
        <taxon>Camarodonta</taxon>
        <taxon>Echinidea</taxon>
        <taxon>Strongylocentrotidae</taxon>
        <taxon>Strongylocentrotus</taxon>
    </lineage>
</organism>
<accession>A0A7M7GKT1</accession>
<evidence type="ECO:0000256" key="8">
    <source>
        <dbReference type="ARBA" id="ARBA00023034"/>
    </source>
</evidence>
<keyword evidence="5 10" id="KW-0812">Transmembrane</keyword>
<dbReference type="GO" id="GO:0000139">
    <property type="term" value="C:Golgi membrane"/>
    <property type="evidence" value="ECO:0000318"/>
    <property type="project" value="GO_Central"/>
</dbReference>
<dbReference type="FunFam" id="3.90.550.50:FF:000040">
    <property type="entry name" value="Hexosyltransferase"/>
    <property type="match status" value="1"/>
</dbReference>
<protein>
    <recommendedName>
        <fullName evidence="10">Hexosyltransferase</fullName>
        <ecNumber evidence="10">2.4.1.-</ecNumber>
    </recommendedName>
</protein>
<evidence type="ECO:0000256" key="4">
    <source>
        <dbReference type="ARBA" id="ARBA00022679"/>
    </source>
</evidence>
<dbReference type="Proteomes" id="UP000007110">
    <property type="component" value="Unassembled WGS sequence"/>
</dbReference>
<evidence type="ECO:0000256" key="3">
    <source>
        <dbReference type="ARBA" id="ARBA00022676"/>
    </source>
</evidence>
<keyword evidence="8 10" id="KW-0333">Golgi apparatus</keyword>
<dbReference type="GO" id="GO:0016757">
    <property type="term" value="F:glycosyltransferase activity"/>
    <property type="evidence" value="ECO:0000318"/>
    <property type="project" value="GO_Central"/>
</dbReference>
<dbReference type="PANTHER" id="PTHR11214:SF364">
    <property type="entry name" value="HEXOSYLTRANSFERASE"/>
    <property type="match status" value="1"/>
</dbReference>
<keyword evidence="7 10" id="KW-1133">Transmembrane helix</keyword>
<evidence type="ECO:0000256" key="2">
    <source>
        <dbReference type="ARBA" id="ARBA00008661"/>
    </source>
</evidence>
<proteinExistence type="inferred from homology"/>
<evidence type="ECO:0000313" key="12">
    <source>
        <dbReference type="Proteomes" id="UP000007110"/>
    </source>
</evidence>
<dbReference type="GO" id="GO:0016758">
    <property type="term" value="F:hexosyltransferase activity"/>
    <property type="evidence" value="ECO:0007669"/>
    <property type="project" value="InterPro"/>
</dbReference>
<dbReference type="EC" id="2.4.1.-" evidence="10"/>
<dbReference type="OrthoDB" id="5957813at2759"/>
<keyword evidence="6 10" id="KW-0735">Signal-anchor</keyword>